<evidence type="ECO:0000256" key="8">
    <source>
        <dbReference type="ARBA" id="ARBA00023136"/>
    </source>
</evidence>
<feature type="domain" description="ABC transporter" evidence="13">
    <location>
        <begin position="598"/>
        <end position="829"/>
    </location>
</feature>
<evidence type="ECO:0000256" key="9">
    <source>
        <dbReference type="ARBA" id="ARBA00023157"/>
    </source>
</evidence>
<feature type="transmembrane region" description="Helical" evidence="12">
    <location>
        <begin position="395"/>
        <end position="417"/>
    </location>
</feature>
<keyword evidence="2" id="KW-0597">Phosphoprotein</keyword>
<dbReference type="InParanoid" id="A0A1S3JVH4"/>
<comment type="subcellular location">
    <subcellularLocation>
        <location evidence="1">Membrane</location>
        <topology evidence="1">Multi-pass membrane protein</topology>
    </subcellularLocation>
</comment>
<feature type="transmembrane region" description="Helical" evidence="12">
    <location>
        <begin position="424"/>
        <end position="444"/>
    </location>
</feature>
<keyword evidence="7 12" id="KW-1133">Transmembrane helix</keyword>
<dbReference type="InterPro" id="IPR003593">
    <property type="entry name" value="AAA+_ATPase"/>
</dbReference>
<evidence type="ECO:0000256" key="7">
    <source>
        <dbReference type="ARBA" id="ARBA00022989"/>
    </source>
</evidence>
<dbReference type="PANTHER" id="PTHR19229">
    <property type="entry name" value="ATP-BINDING CASSETTE TRANSPORTER SUBFAMILY A ABCA"/>
    <property type="match status" value="1"/>
</dbReference>
<keyword evidence="4" id="KW-0547">Nucleotide-binding</keyword>
<dbReference type="SMART" id="SM00382">
    <property type="entry name" value="AAA"/>
    <property type="match status" value="2"/>
</dbReference>
<dbReference type="CDD" id="cd03263">
    <property type="entry name" value="ABC_subfamily_A"/>
    <property type="match status" value="2"/>
</dbReference>
<dbReference type="InterPro" id="IPR026082">
    <property type="entry name" value="ABCA"/>
</dbReference>
<dbReference type="PROSITE" id="PS00211">
    <property type="entry name" value="ABC_TRANSPORTER_1"/>
    <property type="match status" value="1"/>
</dbReference>
<evidence type="ECO:0000256" key="12">
    <source>
        <dbReference type="SAM" id="Phobius"/>
    </source>
</evidence>
<dbReference type="PANTHER" id="PTHR19229:SF185">
    <property type="entry name" value="ABC TRANSPORTER DOMAIN-CONTAINING PROTEIN"/>
    <property type="match status" value="1"/>
</dbReference>
<evidence type="ECO:0000256" key="5">
    <source>
        <dbReference type="ARBA" id="ARBA00022840"/>
    </source>
</evidence>
<dbReference type="Pfam" id="PF12698">
    <property type="entry name" value="ABC2_membrane_3"/>
    <property type="match status" value="2"/>
</dbReference>
<dbReference type="Gene3D" id="3.40.50.300">
    <property type="entry name" value="P-loop containing nucleotide triphosphate hydrolases"/>
    <property type="match status" value="2"/>
</dbReference>
<evidence type="ECO:0000256" key="1">
    <source>
        <dbReference type="ARBA" id="ARBA00004141"/>
    </source>
</evidence>
<dbReference type="SUPFAM" id="SSF52540">
    <property type="entry name" value="P-loop containing nucleoside triphosphate hydrolases"/>
    <property type="match status" value="2"/>
</dbReference>
<feature type="transmembrane region" description="Helical" evidence="12">
    <location>
        <begin position="319"/>
        <end position="339"/>
    </location>
</feature>
<feature type="transmembrane region" description="Helical" evidence="12">
    <location>
        <begin position="1093"/>
        <end position="1113"/>
    </location>
</feature>
<evidence type="ECO:0000256" key="3">
    <source>
        <dbReference type="ARBA" id="ARBA00022692"/>
    </source>
</evidence>
<keyword evidence="3 12" id="KW-0812">Transmembrane</keyword>
<evidence type="ECO:0000256" key="6">
    <source>
        <dbReference type="ARBA" id="ARBA00022967"/>
    </source>
</evidence>
<evidence type="ECO:0000256" key="11">
    <source>
        <dbReference type="SAM" id="MobiDB-lite"/>
    </source>
</evidence>
<dbReference type="Pfam" id="PF00005">
    <property type="entry name" value="ABC_tran"/>
    <property type="match status" value="2"/>
</dbReference>
<evidence type="ECO:0000256" key="4">
    <source>
        <dbReference type="ARBA" id="ARBA00022741"/>
    </source>
</evidence>
<feature type="transmembrane region" description="Helical" evidence="12">
    <location>
        <begin position="1466"/>
        <end position="1489"/>
    </location>
</feature>
<reference evidence="15" key="1">
    <citation type="submission" date="2025-08" db="UniProtKB">
        <authorList>
            <consortium name="RefSeq"/>
        </authorList>
    </citation>
    <scope>IDENTIFICATION</scope>
    <source>
        <tissue evidence="15">Gonads</tissue>
    </source>
</reference>
<dbReference type="RefSeq" id="XP_013414368.2">
    <property type="nucleotide sequence ID" value="XM_013558914.2"/>
</dbReference>
<dbReference type="InterPro" id="IPR056264">
    <property type="entry name" value="R2_ABCA1-4-like"/>
</dbReference>
<gene>
    <name evidence="15" type="primary">LOC106176500</name>
</gene>
<feature type="transmembrane region" description="Helical" evidence="12">
    <location>
        <begin position="456"/>
        <end position="476"/>
    </location>
</feature>
<feature type="transmembrane region" description="Helical" evidence="12">
    <location>
        <begin position="359"/>
        <end position="383"/>
    </location>
</feature>
<dbReference type="InterPro" id="IPR003439">
    <property type="entry name" value="ABC_transporter-like_ATP-bd"/>
</dbReference>
<evidence type="ECO:0000259" key="13">
    <source>
        <dbReference type="PROSITE" id="PS50893"/>
    </source>
</evidence>
<feature type="transmembrane region" description="Helical" evidence="12">
    <location>
        <begin position="1584"/>
        <end position="1606"/>
    </location>
</feature>
<dbReference type="GO" id="GO:0034204">
    <property type="term" value="P:lipid translocation"/>
    <property type="evidence" value="ECO:0007669"/>
    <property type="project" value="UniProtKB-ARBA"/>
</dbReference>
<name>A0A1S3JVH4_LINAN</name>
<dbReference type="GeneID" id="106176500"/>
<keyword evidence="8 12" id="KW-0472">Membrane</keyword>
<feature type="transmembrane region" description="Helical" evidence="12">
    <location>
        <begin position="1380"/>
        <end position="1406"/>
    </location>
</feature>
<feature type="transmembrane region" description="Helical" evidence="12">
    <location>
        <begin position="497"/>
        <end position="517"/>
    </location>
</feature>
<dbReference type="Proteomes" id="UP000085678">
    <property type="component" value="Unplaced"/>
</dbReference>
<keyword evidence="14" id="KW-1185">Reference proteome</keyword>
<sequence>MVSGTTSVLSAWEVGDYCNDELFAVFKTNQFTKALWQQLEPMVTGKILFTPDTPLTNKLMDRANMFFSDLGRIRNVAQDWLAYSPTLKNYLSTSSNIQLLRDILNTTSREQLARLPVLSIAVSQLNITDAMWEQWKNSSTRAYFLRYLDSSDYDANGLPRYNWKDSLNYTDVMMRAILKASQCFEFEKFEGHPNETEIIKRSHELIETNQFWAAIVIDNVDNETTVLPTHVNYRLRLNREKTDNTRQIMDKYWRPGPRASPFPDLKYLVFGFSYIQDLLESAIIEEHTSSEDRIGVFVQQFPYPCYIYDKFTMAISRSMPLFMVLAWIYTVAMVVKGVVHEKERRLKEVMKIMGLGNGIHWLAWFINSLVMMTITVILLVITLHFGRVLEHSDPIVLFVFLMAFTVATISQCFLFSVFFSKANLAAACGGFLYFVLYLPYTLIIQWEEYMSTGDKAASALLSTVAFGLGCGYFAKYEEQAVGIQWSNIASSPQPDDGFSMAFCIFMMLVDAVIYWILTWYIEAVFPGEYGIPRPWYFPVTRSYWCGFQQKETNTEEGFNGHVGRVTGNYTVSHNYEMQGRQEDSADIESEPTNLPLGVGLRNLRKVYRRGQKVAVDGLTLNFYEGQITSFLGHNGAGKTTTMSVLTGLFPPTEGTAVVYGKDIRTDMDTIRNSLGVCPQYNVLFDGLTVEEHMWFYARLKGMSEAEVKQEMEGMIKDVGLPHKRDELSKNLSGGMKRKLSVAIAFVGGSKTVILDEPTAGVDPYARRAIWDLLVKYRKGRTIILSTHHMDEADILGDRIAIISLGKLRCCGSSLFLKNKYGSGYYLTMVKANSDEKPADRPVTALSNRTVSDIKAQFVSEKDEGVADMSDTGSKSEHSDSDQSATPPPEYEDPVPCVKDSSDVAVFVQKFIPSAKLVEDMGTELCFQLPEEGTHTGAFEALFRALESNLTKLGITSYGISDTTLEEVFLKVAEESGVDDVNEEQTRNALERYTEGGKIARPVTRLSFRKKKLDFFKKSKPVLNISDTNELVDSDFEDADSVASMPVSEVSTAQGGAGSHKVTGLAHTKDQFLALFVKRFHHVRRSYKGFVCEILLPAIFVCIAMIFTKIIPVIKENPALELQPWMYVPITGTNPHLTVFYTNDAPGSMLADSLERQIRSPLGIGTRCMNSSVYSIRGYPCTPASSAERWTPSPAVTGNTSLDSPSCSCDTGYQTCPPGAGGPLGSSRVMDNTDRLVNMTGRNVSDWLVKTMEDYKKRRYGGYSLGERNQLVQLNSSQLYQVVDRLSRAVNNGQPVLNGNESIWSDIDALIKNVAVQNNVKVWFNNKGWAAMASYMNAMNNVILRSKLPPGKDPAQYGITVSNHPMAPTNKQIERDTLNSAWISVLVAIGVIFAMSFIPASFVLYLIEERVSNSKHLQFVSGVNRVTYWVSHLAWDIMNYSVSMVLCILLFLAFNERSYVSPTNAPCLVLLLFLYGWAMIPMMFPFNYLFKVPSTAFVALACVNVFLGVTSTLSTYVLEFFSDDQELVQINTVLRQVFLILPHYCLGRGLIDMAANQLIADVAGIYVAGTAVKDPFEWDQVGRNLFALAVSGAAWFGFTLLIEYKFFCTSRLSSNENAVDDNEDIDVARERRRAMSAEARSDILRVENLTKVFHKRRKGKFVAVDRLCFSVPKGECFGLLGVNGAGKTTTFKMLTGDETVTKGNAHLAGHSILSEMPSVHQNLGYCPQFDALDMLVTGREHLEFYARLRGVPSSEVKQVAQYCIKKLGLIRYADKPAGEYSGGNRRKLSTAIALIGNPPVIFLDEPTTGMDPKARRFLWNCITSILKDGRSVILTSHSMEECEALCGRIGIMVNGRFRCMGSVQHLKNRFGDGYTVILRVKGHSPDLQPVMNYIQHTFPNVMLKEKHHNMLQYQLPSQGLLLSYLFGKLESVRQELDIEDYSVNQTTLDQVFINFAKLQVDAQDVPEDAEDAMETCKEVNTAPSSMTEQFTVSGSACDLDLIHQSQLYSQVGDFYDDVSITGSTAELIRIDSRRSSMRSTMTPVEDV</sequence>
<dbReference type="GO" id="GO:0140359">
    <property type="term" value="F:ABC-type transporter activity"/>
    <property type="evidence" value="ECO:0007669"/>
    <property type="project" value="InterPro"/>
</dbReference>
<keyword evidence="6" id="KW-1278">Translocase</keyword>
<evidence type="ECO:0000256" key="2">
    <source>
        <dbReference type="ARBA" id="ARBA00022553"/>
    </source>
</evidence>
<protein>
    <submittedName>
        <fullName evidence="15">LOW QUALITY PROTEIN: ATP-binding cassette sub-family A member 1-like</fullName>
    </submittedName>
</protein>
<feature type="region of interest" description="Disordered" evidence="11">
    <location>
        <begin position="862"/>
        <end position="895"/>
    </location>
</feature>
<evidence type="ECO:0000313" key="14">
    <source>
        <dbReference type="Proteomes" id="UP000085678"/>
    </source>
</evidence>
<accession>A0A1S3JVH4</accession>
<dbReference type="PROSITE" id="PS50893">
    <property type="entry name" value="ABC_TRANSPORTER_2"/>
    <property type="match status" value="2"/>
</dbReference>
<dbReference type="KEGG" id="lak:106176500"/>
<proteinExistence type="predicted"/>
<keyword evidence="10" id="KW-0325">Glycoprotein</keyword>
<dbReference type="GO" id="GO:0016020">
    <property type="term" value="C:membrane"/>
    <property type="evidence" value="ECO:0007669"/>
    <property type="project" value="UniProtKB-SubCell"/>
</dbReference>
<dbReference type="GO" id="GO:0016887">
    <property type="term" value="F:ATP hydrolysis activity"/>
    <property type="evidence" value="ECO:0007669"/>
    <property type="project" value="InterPro"/>
</dbReference>
<feature type="transmembrane region" description="Helical" evidence="12">
    <location>
        <begin position="1495"/>
        <end position="1517"/>
    </location>
</feature>
<dbReference type="InterPro" id="IPR027417">
    <property type="entry name" value="P-loop_NTPase"/>
</dbReference>
<evidence type="ECO:0000313" key="15">
    <source>
        <dbReference type="RefSeq" id="XP_013414368.2"/>
    </source>
</evidence>
<dbReference type="InterPro" id="IPR017871">
    <property type="entry name" value="ABC_transporter-like_CS"/>
</dbReference>
<dbReference type="GO" id="GO:0005524">
    <property type="term" value="F:ATP binding"/>
    <property type="evidence" value="ECO:0007669"/>
    <property type="project" value="UniProtKB-KW"/>
</dbReference>
<keyword evidence="9" id="KW-1015">Disulfide bond</keyword>
<dbReference type="OrthoDB" id="10255969at2759"/>
<organism evidence="14 15">
    <name type="scientific">Lingula anatina</name>
    <name type="common">Brachiopod</name>
    <name type="synonym">Lingula unguis</name>
    <dbReference type="NCBI Taxonomy" id="7574"/>
    <lineage>
        <taxon>Eukaryota</taxon>
        <taxon>Metazoa</taxon>
        <taxon>Spiralia</taxon>
        <taxon>Lophotrochozoa</taxon>
        <taxon>Brachiopoda</taxon>
        <taxon>Linguliformea</taxon>
        <taxon>Lingulata</taxon>
        <taxon>Lingulida</taxon>
        <taxon>Linguloidea</taxon>
        <taxon>Lingulidae</taxon>
        <taxon>Lingula</taxon>
    </lineage>
</organism>
<keyword evidence="5" id="KW-0067">ATP-binding</keyword>
<dbReference type="FunFam" id="3.40.50.300:FF:000264">
    <property type="entry name" value="ATP-binding cassette, sub-family A (ABC1), member 1"/>
    <property type="match status" value="1"/>
</dbReference>
<feature type="domain" description="ABC transporter" evidence="13">
    <location>
        <begin position="1643"/>
        <end position="1878"/>
    </location>
</feature>
<dbReference type="Pfam" id="PF23321">
    <property type="entry name" value="R1_ABCA1"/>
    <property type="match status" value="1"/>
</dbReference>
<dbReference type="FunFam" id="3.40.50.300:FF:000232">
    <property type="entry name" value="ATP-binding cassette, sub-family A (ABC1), member 1"/>
    <property type="match status" value="1"/>
</dbReference>
<evidence type="ECO:0000256" key="10">
    <source>
        <dbReference type="ARBA" id="ARBA00023180"/>
    </source>
</evidence>
<dbReference type="InterPro" id="IPR013525">
    <property type="entry name" value="ABC2_TM"/>
</dbReference>
<feature type="transmembrane region" description="Helical" evidence="12">
    <location>
        <begin position="1436"/>
        <end position="1454"/>
    </location>
</feature>
<dbReference type="GO" id="GO:0005548">
    <property type="term" value="F:phospholipid transporter activity"/>
    <property type="evidence" value="ECO:0007669"/>
    <property type="project" value="UniProtKB-ARBA"/>
</dbReference>